<accession>A0A6A5YU79</accession>
<protein>
    <recommendedName>
        <fullName evidence="5">Transmembrane protein</fullName>
    </recommendedName>
</protein>
<keyword evidence="2" id="KW-0472">Membrane</keyword>
<dbReference type="OrthoDB" id="3916171at2759"/>
<evidence type="ECO:0000313" key="3">
    <source>
        <dbReference type="EMBL" id="KAF2110749.1"/>
    </source>
</evidence>
<keyword evidence="2" id="KW-1133">Transmembrane helix</keyword>
<keyword evidence="2" id="KW-0812">Transmembrane</keyword>
<dbReference type="Proteomes" id="UP000799770">
    <property type="component" value="Unassembled WGS sequence"/>
</dbReference>
<reference evidence="3" key="1">
    <citation type="journal article" date="2020" name="Stud. Mycol.">
        <title>101 Dothideomycetes genomes: a test case for predicting lifestyles and emergence of pathogens.</title>
        <authorList>
            <person name="Haridas S."/>
            <person name="Albert R."/>
            <person name="Binder M."/>
            <person name="Bloem J."/>
            <person name="Labutti K."/>
            <person name="Salamov A."/>
            <person name="Andreopoulos B."/>
            <person name="Baker S."/>
            <person name="Barry K."/>
            <person name="Bills G."/>
            <person name="Bluhm B."/>
            <person name="Cannon C."/>
            <person name="Castanera R."/>
            <person name="Culley D."/>
            <person name="Daum C."/>
            <person name="Ezra D."/>
            <person name="Gonzalez J."/>
            <person name="Henrissat B."/>
            <person name="Kuo A."/>
            <person name="Liang C."/>
            <person name="Lipzen A."/>
            <person name="Lutzoni F."/>
            <person name="Magnuson J."/>
            <person name="Mondo S."/>
            <person name="Nolan M."/>
            <person name="Ohm R."/>
            <person name="Pangilinan J."/>
            <person name="Park H.-J."/>
            <person name="Ramirez L."/>
            <person name="Alfaro M."/>
            <person name="Sun H."/>
            <person name="Tritt A."/>
            <person name="Yoshinaga Y."/>
            <person name="Zwiers L.-H."/>
            <person name="Turgeon B."/>
            <person name="Goodwin S."/>
            <person name="Spatafora J."/>
            <person name="Crous P."/>
            <person name="Grigoriev I."/>
        </authorList>
    </citation>
    <scope>NUCLEOTIDE SEQUENCE</scope>
    <source>
        <strain evidence="3">CBS 627.86</strain>
    </source>
</reference>
<dbReference type="AlphaFoldDB" id="A0A6A5YU79"/>
<keyword evidence="4" id="KW-1185">Reference proteome</keyword>
<feature type="transmembrane region" description="Helical" evidence="2">
    <location>
        <begin position="307"/>
        <end position="326"/>
    </location>
</feature>
<gene>
    <name evidence="3" type="ORF">BDV96DRAFT_603811</name>
</gene>
<evidence type="ECO:0000313" key="4">
    <source>
        <dbReference type="Proteomes" id="UP000799770"/>
    </source>
</evidence>
<evidence type="ECO:0000256" key="1">
    <source>
        <dbReference type="SAM" id="MobiDB-lite"/>
    </source>
</evidence>
<feature type="compositionally biased region" description="Polar residues" evidence="1">
    <location>
        <begin position="1"/>
        <end position="25"/>
    </location>
</feature>
<feature type="region of interest" description="Disordered" evidence="1">
    <location>
        <begin position="55"/>
        <end position="89"/>
    </location>
</feature>
<feature type="transmembrane region" description="Helical" evidence="2">
    <location>
        <begin position="333"/>
        <end position="351"/>
    </location>
</feature>
<name>A0A6A5YU79_9PLEO</name>
<evidence type="ECO:0000256" key="2">
    <source>
        <dbReference type="SAM" id="Phobius"/>
    </source>
</evidence>
<organism evidence="3 4">
    <name type="scientific">Lophiotrema nucula</name>
    <dbReference type="NCBI Taxonomy" id="690887"/>
    <lineage>
        <taxon>Eukaryota</taxon>
        <taxon>Fungi</taxon>
        <taxon>Dikarya</taxon>
        <taxon>Ascomycota</taxon>
        <taxon>Pezizomycotina</taxon>
        <taxon>Dothideomycetes</taxon>
        <taxon>Pleosporomycetidae</taxon>
        <taxon>Pleosporales</taxon>
        <taxon>Lophiotremataceae</taxon>
        <taxon>Lophiotrema</taxon>
    </lineage>
</organism>
<sequence>MDEATVQSSMSDIELAESSSTSTAVPRNADPLAVALRSGTPLSFDEIVQLHQRGPTPVVASSSGTKPTATIFTSPGQESAGTKPTSSGTSYNVEDYFGKGKATATYTSSVSATQGSGSDTEREVIREANLFEIGGQFDEGHKLRTPPRYRSKRPQFGKRPKQAKKPPVVIHQTVPPHDVALTQAIDDDGAASSSDDDEVDEEVHLAAEQATSRDGRAKRYLSYRPLHRRSKIEVVSTQPSLADIEEGRAEEILTSTASTPRRKLKPIKGARFWLLIATIAAIIFTLMFSIIGAHFTGKHRMRCTKGLIYMATVLISTFTVIAMVLARRAVLEALLAGLLELVTGFVLVLEVHEFMGPVVASGVS</sequence>
<dbReference type="EMBL" id="ML977337">
    <property type="protein sequence ID" value="KAF2110749.1"/>
    <property type="molecule type" value="Genomic_DNA"/>
</dbReference>
<proteinExistence type="predicted"/>
<feature type="region of interest" description="Disordered" evidence="1">
    <location>
        <begin position="1"/>
        <end position="28"/>
    </location>
</feature>
<feature type="region of interest" description="Disordered" evidence="1">
    <location>
        <begin position="188"/>
        <end position="211"/>
    </location>
</feature>
<feature type="compositionally biased region" description="Acidic residues" evidence="1">
    <location>
        <begin position="188"/>
        <end position="201"/>
    </location>
</feature>
<evidence type="ECO:0008006" key="5">
    <source>
        <dbReference type="Google" id="ProtNLM"/>
    </source>
</evidence>
<feature type="compositionally biased region" description="Polar residues" evidence="1">
    <location>
        <begin position="59"/>
        <end position="89"/>
    </location>
</feature>
<feature type="compositionally biased region" description="Basic residues" evidence="1">
    <location>
        <begin position="143"/>
        <end position="164"/>
    </location>
</feature>
<feature type="transmembrane region" description="Helical" evidence="2">
    <location>
        <begin position="272"/>
        <end position="295"/>
    </location>
</feature>
<feature type="region of interest" description="Disordered" evidence="1">
    <location>
        <begin position="138"/>
        <end position="167"/>
    </location>
</feature>